<dbReference type="NCBIfam" id="TIGR02198">
    <property type="entry name" value="rfaE_dom_I"/>
    <property type="match status" value="1"/>
</dbReference>
<accession>A0A4Y8SNC1</accession>
<dbReference type="GO" id="GO:0016773">
    <property type="term" value="F:phosphotransferase activity, alcohol group as acceptor"/>
    <property type="evidence" value="ECO:0007669"/>
    <property type="project" value="InterPro"/>
</dbReference>
<dbReference type="Pfam" id="PF00294">
    <property type="entry name" value="PfkB"/>
    <property type="match status" value="1"/>
</dbReference>
<dbReference type="Gene3D" id="3.40.1190.20">
    <property type="match status" value="1"/>
</dbReference>
<protein>
    <submittedName>
        <fullName evidence="4">D-glycero-beta-D-manno-heptose-7-phosphate kinase</fullName>
    </submittedName>
</protein>
<dbReference type="CDD" id="cd01172">
    <property type="entry name" value="RfaE_like"/>
    <property type="match status" value="1"/>
</dbReference>
<comment type="caution">
    <text evidence="4">The sequence shown here is derived from an EMBL/GenBank/DDBJ whole genome shotgun (WGS) entry which is preliminary data.</text>
</comment>
<name>A0A4Y8SNC1_9SPHI</name>
<dbReference type="OrthoDB" id="9802794at2"/>
<keyword evidence="2 4" id="KW-0418">Kinase</keyword>
<dbReference type="InterPro" id="IPR011611">
    <property type="entry name" value="PfkB_dom"/>
</dbReference>
<evidence type="ECO:0000256" key="1">
    <source>
        <dbReference type="ARBA" id="ARBA00022679"/>
    </source>
</evidence>
<dbReference type="EMBL" id="SOZE01000003">
    <property type="protein sequence ID" value="TFF39826.1"/>
    <property type="molecule type" value="Genomic_DNA"/>
</dbReference>
<reference evidence="4 5" key="1">
    <citation type="journal article" date="2017" name="Int. J. Syst. Evol. Microbiol.">
        <title>Mucilaginibacterpsychrotolerans sp. nov., isolated from peatlands.</title>
        <authorList>
            <person name="Deng Y."/>
            <person name="Shen L."/>
            <person name="Xu B."/>
            <person name="Liu Y."/>
            <person name="Gu Z."/>
            <person name="Liu H."/>
            <person name="Zhou Y."/>
        </authorList>
    </citation>
    <scope>NUCLEOTIDE SEQUENCE [LARGE SCALE GENOMIC DNA]</scope>
    <source>
        <strain evidence="4 5">NH7-4</strain>
    </source>
</reference>
<organism evidence="4 5">
    <name type="scientific">Mucilaginibacter psychrotolerans</name>
    <dbReference type="NCBI Taxonomy" id="1524096"/>
    <lineage>
        <taxon>Bacteria</taxon>
        <taxon>Pseudomonadati</taxon>
        <taxon>Bacteroidota</taxon>
        <taxon>Sphingobacteriia</taxon>
        <taxon>Sphingobacteriales</taxon>
        <taxon>Sphingobacteriaceae</taxon>
        <taxon>Mucilaginibacter</taxon>
    </lineage>
</organism>
<keyword evidence="1" id="KW-0808">Transferase</keyword>
<dbReference type="GO" id="GO:0033786">
    <property type="term" value="F:heptose-1-phosphate adenylyltransferase activity"/>
    <property type="evidence" value="ECO:0007669"/>
    <property type="project" value="TreeGrafter"/>
</dbReference>
<dbReference type="SUPFAM" id="SSF53613">
    <property type="entry name" value="Ribokinase-like"/>
    <property type="match status" value="1"/>
</dbReference>
<feature type="domain" description="Carbohydrate kinase PfkB" evidence="3">
    <location>
        <begin position="17"/>
        <end position="313"/>
    </location>
</feature>
<evidence type="ECO:0000313" key="5">
    <source>
        <dbReference type="Proteomes" id="UP000297540"/>
    </source>
</evidence>
<gene>
    <name evidence="4" type="primary">rfaE1</name>
    <name evidence="4" type="ORF">E2R66_05540</name>
</gene>
<dbReference type="AlphaFoldDB" id="A0A4Y8SNC1"/>
<sequence>MLIDKIKSARLAKKRPTILVIGDLMIDHYLHGKANRLSPEAPVPVVNLKSEVFTLGGAGNVVQNLVSLGAEVTASGAIGNDIAGAQVLEILSKEGVSTSSVFTNEDRITTIKTRILVDGHQLARLDKECTDHLSAEAENALMKELYSQIENADLVVLSDYNKGFLSPGLTRSIITVAKRFNKKVIVDPKGNNYAKYSGSFIIKPNRSELAVAAKIENVDSKGSLQVAASIVIEQTDVEYLIVTLSEDGIMIFDNNESTVLPVKATEVYDVTGAGDTVLSTISYFIALGLNVLEACEIANHAAAIVIRQIGSATVTVDEIIIELEKELQNLQQIN</sequence>
<dbReference type="InterPro" id="IPR029056">
    <property type="entry name" value="Ribokinase-like"/>
</dbReference>
<dbReference type="PANTHER" id="PTHR46969:SF1">
    <property type="entry name" value="BIFUNCTIONAL PROTEIN HLDE"/>
    <property type="match status" value="1"/>
</dbReference>
<dbReference type="Proteomes" id="UP000297540">
    <property type="component" value="Unassembled WGS sequence"/>
</dbReference>
<dbReference type="InterPro" id="IPR011913">
    <property type="entry name" value="RfaE_dom_I"/>
</dbReference>
<proteinExistence type="predicted"/>
<dbReference type="GO" id="GO:0005829">
    <property type="term" value="C:cytosol"/>
    <property type="evidence" value="ECO:0007669"/>
    <property type="project" value="TreeGrafter"/>
</dbReference>
<dbReference type="RefSeq" id="WP_133227471.1">
    <property type="nucleotide sequence ID" value="NZ_SOZE01000003.1"/>
</dbReference>
<evidence type="ECO:0000259" key="3">
    <source>
        <dbReference type="Pfam" id="PF00294"/>
    </source>
</evidence>
<dbReference type="GO" id="GO:0033785">
    <property type="term" value="F:heptose 7-phosphate kinase activity"/>
    <property type="evidence" value="ECO:0007669"/>
    <property type="project" value="TreeGrafter"/>
</dbReference>
<keyword evidence="5" id="KW-1185">Reference proteome</keyword>
<evidence type="ECO:0000313" key="4">
    <source>
        <dbReference type="EMBL" id="TFF39826.1"/>
    </source>
</evidence>
<dbReference type="PANTHER" id="PTHR46969">
    <property type="entry name" value="BIFUNCTIONAL PROTEIN HLDE"/>
    <property type="match status" value="1"/>
</dbReference>
<evidence type="ECO:0000256" key="2">
    <source>
        <dbReference type="ARBA" id="ARBA00022777"/>
    </source>
</evidence>